<comment type="caution">
    <text evidence="1">The sequence shown here is derived from an EMBL/GenBank/DDBJ whole genome shotgun (WGS) entry which is preliminary data.</text>
</comment>
<proteinExistence type="predicted"/>
<dbReference type="AlphaFoldDB" id="R9L5W3"/>
<dbReference type="RefSeq" id="WP_016309765.1">
    <property type="nucleotide sequence ID" value="NZ_KE159646.1"/>
</dbReference>
<organism evidence="1 2">
    <name type="scientific">Adlercreutzia caecimuris B7</name>
    <dbReference type="NCBI Taxonomy" id="1235794"/>
    <lineage>
        <taxon>Bacteria</taxon>
        <taxon>Bacillati</taxon>
        <taxon>Actinomycetota</taxon>
        <taxon>Coriobacteriia</taxon>
        <taxon>Eggerthellales</taxon>
        <taxon>Eggerthellaceae</taxon>
        <taxon>Adlercreutzia</taxon>
    </lineage>
</organism>
<keyword evidence="2" id="KW-1185">Reference proteome</keyword>
<evidence type="ECO:0000313" key="2">
    <source>
        <dbReference type="Proteomes" id="UP000014204"/>
    </source>
</evidence>
<name>R9L5W3_9ACTN</name>
<gene>
    <name evidence="1" type="ORF">C811_01565</name>
</gene>
<evidence type="ECO:0000313" key="1">
    <source>
        <dbReference type="EMBL" id="EOS51147.1"/>
    </source>
</evidence>
<dbReference type="Proteomes" id="UP000014204">
    <property type="component" value="Unassembled WGS sequence"/>
</dbReference>
<accession>R9L5W3</accession>
<sequence length="64" mass="7213">MEDFRDYYYGLAIDGELKAAQDRLKRAAESHGIDSETIELLFDYADELVNVKTEALLAFLAARG</sequence>
<dbReference type="HOGENOM" id="CLU_2860657_0_0_11"/>
<protein>
    <submittedName>
        <fullName evidence="1">Uncharacterized protein</fullName>
    </submittedName>
</protein>
<dbReference type="GeneID" id="82191037"/>
<dbReference type="STRING" id="1235794.C811_01565"/>
<reference evidence="1 2" key="1">
    <citation type="submission" date="2013-04" db="EMBL/GenBank/DDBJ databases">
        <title>The Genome Sequence of Enterorhabdus caecimuris B7.</title>
        <authorList>
            <consortium name="The Broad Institute Genomics Platform"/>
            <consortium name="The Broad Institute Genome Sequencing Center for Infectious Disease"/>
            <person name="Earl A."/>
            <person name="Xavier R."/>
            <person name="Elson C."/>
            <person name="Duck W."/>
            <person name="Walker B."/>
            <person name="Young S."/>
            <person name="Zeng Q."/>
            <person name="Gargeya S."/>
            <person name="Fitzgerald M."/>
            <person name="Haas B."/>
            <person name="Abouelleil A."/>
            <person name="Allen A.W."/>
            <person name="Alvarado L."/>
            <person name="Arachchi H.M."/>
            <person name="Berlin A.M."/>
            <person name="Chapman S.B."/>
            <person name="Gainer-Dewar J."/>
            <person name="Goldberg J."/>
            <person name="Griggs A."/>
            <person name="Gujja S."/>
            <person name="Hansen M."/>
            <person name="Howarth C."/>
            <person name="Imamovic A."/>
            <person name="Ireland A."/>
            <person name="Larimer J."/>
            <person name="McCowan C."/>
            <person name="Murphy C."/>
            <person name="Pearson M."/>
            <person name="Poon T.W."/>
            <person name="Priest M."/>
            <person name="Roberts A."/>
            <person name="Saif S."/>
            <person name="Shea T."/>
            <person name="Sisk P."/>
            <person name="Sykes S."/>
            <person name="Wortman J."/>
            <person name="Nusbaum C."/>
            <person name="Birren B."/>
        </authorList>
    </citation>
    <scope>NUCLEOTIDE SEQUENCE [LARGE SCALE GENOMIC DNA]</scope>
    <source>
        <strain evidence="1 2">B7</strain>
    </source>
</reference>
<dbReference type="EMBL" id="ASSY01000008">
    <property type="protein sequence ID" value="EOS51147.1"/>
    <property type="molecule type" value="Genomic_DNA"/>
</dbReference>